<comment type="similarity">
    <text evidence="2">Belongs to the OXA1/ALB3/YidC family.</text>
</comment>
<dbReference type="GO" id="GO:0005743">
    <property type="term" value="C:mitochondrial inner membrane"/>
    <property type="evidence" value="ECO:0007669"/>
    <property type="project" value="TreeGrafter"/>
</dbReference>
<comment type="subcellular location">
    <subcellularLocation>
        <location evidence="1">Membrane</location>
        <topology evidence="1">Multi-pass membrane protein</topology>
    </subcellularLocation>
</comment>
<keyword evidence="5 6" id="KW-0472">Membrane</keyword>
<dbReference type="GO" id="GO:0032979">
    <property type="term" value="P:protein insertion into mitochondrial inner membrane from matrix"/>
    <property type="evidence" value="ECO:0007669"/>
    <property type="project" value="TreeGrafter"/>
</dbReference>
<evidence type="ECO:0000256" key="6">
    <source>
        <dbReference type="SAM" id="Phobius"/>
    </source>
</evidence>
<feature type="transmembrane region" description="Helical" evidence="6">
    <location>
        <begin position="78"/>
        <end position="99"/>
    </location>
</feature>
<dbReference type="AlphaFoldDB" id="A0A9P8WDD7"/>
<dbReference type="PANTHER" id="PTHR12428:SF65">
    <property type="entry name" value="CYTOCHROME C OXIDASE ASSEMBLY PROTEIN COX18, MITOCHONDRIAL"/>
    <property type="match status" value="1"/>
</dbReference>
<evidence type="ECO:0000313" key="7">
    <source>
        <dbReference type="EMBL" id="KAH6896939.1"/>
    </source>
</evidence>
<dbReference type="GO" id="GO:0032977">
    <property type="term" value="F:membrane insertase activity"/>
    <property type="evidence" value="ECO:0007669"/>
    <property type="project" value="InterPro"/>
</dbReference>
<comment type="caution">
    <text evidence="7">The sequence shown here is derived from an EMBL/GenBank/DDBJ whole genome shotgun (WGS) entry which is preliminary data.</text>
</comment>
<proteinExistence type="inferred from homology"/>
<reference evidence="7 8" key="1">
    <citation type="journal article" date="2021" name="Nat. Commun.">
        <title>Genetic determinants of endophytism in the Arabidopsis root mycobiome.</title>
        <authorList>
            <person name="Mesny F."/>
            <person name="Miyauchi S."/>
            <person name="Thiergart T."/>
            <person name="Pickel B."/>
            <person name="Atanasova L."/>
            <person name="Karlsson M."/>
            <person name="Huettel B."/>
            <person name="Barry K.W."/>
            <person name="Haridas S."/>
            <person name="Chen C."/>
            <person name="Bauer D."/>
            <person name="Andreopoulos W."/>
            <person name="Pangilinan J."/>
            <person name="LaButti K."/>
            <person name="Riley R."/>
            <person name="Lipzen A."/>
            <person name="Clum A."/>
            <person name="Drula E."/>
            <person name="Henrissat B."/>
            <person name="Kohler A."/>
            <person name="Grigoriev I.V."/>
            <person name="Martin F.M."/>
            <person name="Hacquard S."/>
        </authorList>
    </citation>
    <scope>NUCLEOTIDE SEQUENCE [LARGE SCALE GENOMIC DNA]</scope>
    <source>
        <strain evidence="7 8">MPI-CAGE-CH-0241</strain>
    </source>
</reference>
<protein>
    <submittedName>
        <fullName evidence="7">Uncharacterized protein</fullName>
    </submittedName>
</protein>
<keyword evidence="3 6" id="KW-0812">Transmembrane</keyword>
<evidence type="ECO:0000256" key="4">
    <source>
        <dbReference type="ARBA" id="ARBA00022989"/>
    </source>
</evidence>
<feature type="transmembrane region" description="Helical" evidence="6">
    <location>
        <begin position="285"/>
        <end position="301"/>
    </location>
</feature>
<keyword evidence="8" id="KW-1185">Reference proteome</keyword>
<accession>A0A9P8WDD7</accession>
<evidence type="ECO:0000256" key="5">
    <source>
        <dbReference type="ARBA" id="ARBA00023136"/>
    </source>
</evidence>
<sequence length="353" mass="38888">MSLLPRTAYFLTPHVRPSLTAAASCRAALLSPSLNHGTFPSSTLISPSRRGLHVSAIVSETIQSTAFTFSWVHSNLGIPWYLAIPLFAVGVNATVRFPLQYYVAGLREKRKQLSPLIMAWAQRHVINLSKEQSQLPERIKRLRMAGAIEKSRKRIYKTWDVQRWKGFAPLLGIVPFVTISEALRRKCGAPLGWISQSVGLGGAQSTAPNLGSASAMFDPSLVEGGCFWFTDLTSADPYFGLPLICSGILAWNTWGRMSGDHIRALLSLNPPNAVQPVALTRLQTVFGRIMLVVPAFPLLFADLPSAIFLYWAASFGLTSINEALLSQFILSKKPKIVVEDKKAHGLQYLKDRS</sequence>
<dbReference type="OrthoDB" id="2148490at2759"/>
<keyword evidence="4 6" id="KW-1133">Transmembrane helix</keyword>
<dbReference type="EMBL" id="JAGPYM010000003">
    <property type="protein sequence ID" value="KAH6896939.1"/>
    <property type="molecule type" value="Genomic_DNA"/>
</dbReference>
<dbReference type="InterPro" id="IPR001708">
    <property type="entry name" value="YidC/ALB3/OXA1/COX18"/>
</dbReference>
<evidence type="ECO:0000256" key="1">
    <source>
        <dbReference type="ARBA" id="ARBA00004141"/>
    </source>
</evidence>
<dbReference type="Proteomes" id="UP000777438">
    <property type="component" value="Unassembled WGS sequence"/>
</dbReference>
<name>A0A9P8WDD7_9HYPO</name>
<dbReference type="GO" id="GO:0033617">
    <property type="term" value="P:mitochondrial respiratory chain complex IV assembly"/>
    <property type="evidence" value="ECO:0007669"/>
    <property type="project" value="TreeGrafter"/>
</dbReference>
<dbReference type="PANTHER" id="PTHR12428">
    <property type="entry name" value="OXA1"/>
    <property type="match status" value="1"/>
</dbReference>
<evidence type="ECO:0000256" key="2">
    <source>
        <dbReference type="ARBA" id="ARBA00009877"/>
    </source>
</evidence>
<gene>
    <name evidence="7" type="ORF">B0T10DRAFT_168683</name>
</gene>
<evidence type="ECO:0000313" key="8">
    <source>
        <dbReference type="Proteomes" id="UP000777438"/>
    </source>
</evidence>
<evidence type="ECO:0000256" key="3">
    <source>
        <dbReference type="ARBA" id="ARBA00022692"/>
    </source>
</evidence>
<organism evidence="7 8">
    <name type="scientific">Thelonectria olida</name>
    <dbReference type="NCBI Taxonomy" id="1576542"/>
    <lineage>
        <taxon>Eukaryota</taxon>
        <taxon>Fungi</taxon>
        <taxon>Dikarya</taxon>
        <taxon>Ascomycota</taxon>
        <taxon>Pezizomycotina</taxon>
        <taxon>Sordariomycetes</taxon>
        <taxon>Hypocreomycetidae</taxon>
        <taxon>Hypocreales</taxon>
        <taxon>Nectriaceae</taxon>
        <taxon>Thelonectria</taxon>
    </lineage>
</organism>